<comment type="caution">
    <text evidence="3">The sequence shown here is derived from an EMBL/GenBank/DDBJ whole genome shotgun (WGS) entry which is preliminary data.</text>
</comment>
<feature type="compositionally biased region" description="Polar residues" evidence="1">
    <location>
        <begin position="316"/>
        <end position="337"/>
    </location>
</feature>
<organism evidence="3 4">
    <name type="scientific">Taphrina deformans (strain PYCC 5710 / ATCC 11124 / CBS 356.35 / IMI 108563 / JCM 9778 / NBRC 8474)</name>
    <name type="common">Peach leaf curl fungus</name>
    <name type="synonym">Lalaria deformans</name>
    <dbReference type="NCBI Taxonomy" id="1097556"/>
    <lineage>
        <taxon>Eukaryota</taxon>
        <taxon>Fungi</taxon>
        <taxon>Dikarya</taxon>
        <taxon>Ascomycota</taxon>
        <taxon>Taphrinomycotina</taxon>
        <taxon>Taphrinomycetes</taxon>
        <taxon>Taphrinales</taxon>
        <taxon>Taphrinaceae</taxon>
        <taxon>Taphrina</taxon>
    </lineage>
</organism>
<sequence length="523" mass="58753">MALPNPPPAAIEDTGDVIMLDIDDPPTVLAITEDLLRQRKSTNLSRKRQPFDRLRQILPSDVAGLFIVDTNFAISHLSIIKGLVDSYKSSKALVLIPWVVVQELDGLKTASSDYGQANLATLARNAVRYIYDCLRSSLVGLRGQKMNECLAAGEFGDDAILDCARYWHEKQDLKSVLLSNDRNLCTKIMIHGMTSISHEPGLSAASILESTRNSWHESLENIPSFTTDKMAEECSMSEDFAETMEIDESPEFVEIHNHMTSSPETQTRSSPAQSTMQTEVVVAPLFNPKSTGPDPFAALAARAGISRFETISQAANTSGGLSDQSHGNSRLSKSPVQRHSPKFSRSRTQSPDTLDLRRYSRSSVDQGHSQVPRRSSIEESLSSRNNAQEILRDLETTMVSALPSLIRKQMKRELHDTDSVDFLLQDGMDTIEAITKTIVKNWFVCFGHMFPEHKKDAGAYIQTLSSNLRQYLHSFKQSQSQADRLARGWIEVWRRLSDHDVVSIKYKQRQEKRISYWLEHLKS</sequence>
<gene>
    <name evidence="3" type="ORF">TAPDE_002682</name>
</gene>
<feature type="domain" description="PIN" evidence="2">
    <location>
        <begin position="64"/>
        <end position="186"/>
    </location>
</feature>
<dbReference type="InterPro" id="IPR029060">
    <property type="entry name" value="PIN-like_dom_sf"/>
</dbReference>
<reference evidence="3 4" key="1">
    <citation type="journal article" date="2013" name="MBio">
        <title>Genome sequencing of the plant pathogen Taphrina deformans, the causal agent of peach leaf curl.</title>
        <authorList>
            <person name="Cisse O.H."/>
            <person name="Almeida J.M.G.C.F."/>
            <person name="Fonseca A."/>
            <person name="Kumar A.A."/>
            <person name="Salojaervi J."/>
            <person name="Overmyer K."/>
            <person name="Hauser P.M."/>
            <person name="Pagni M."/>
        </authorList>
    </citation>
    <scope>NUCLEOTIDE SEQUENCE [LARGE SCALE GENOMIC DNA]</scope>
    <source>
        <strain evidence="4">PYCC 5710 / ATCC 11124 / CBS 356.35 / IMI 108563 / JCM 9778 / NBRC 8474</strain>
    </source>
</reference>
<dbReference type="OrthoDB" id="2017974at2759"/>
<proteinExistence type="predicted"/>
<evidence type="ECO:0000256" key="1">
    <source>
        <dbReference type="SAM" id="MobiDB-lite"/>
    </source>
</evidence>
<evidence type="ECO:0000259" key="2">
    <source>
        <dbReference type="SMART" id="SM00670"/>
    </source>
</evidence>
<dbReference type="CDD" id="cd18727">
    <property type="entry name" value="PIN_Swt1-like"/>
    <property type="match status" value="1"/>
</dbReference>
<evidence type="ECO:0000313" key="3">
    <source>
        <dbReference type="EMBL" id="CCG82928.1"/>
    </source>
</evidence>
<dbReference type="EMBL" id="CAHR02000109">
    <property type="protein sequence ID" value="CCG82928.1"/>
    <property type="molecule type" value="Genomic_DNA"/>
</dbReference>
<protein>
    <submittedName>
        <fullName evidence="3">Transcriptional protein swt1</fullName>
    </submittedName>
</protein>
<dbReference type="PANTHER" id="PTHR16161">
    <property type="entry name" value="TRANSCRIPTIONAL PROTEIN SWT1"/>
    <property type="match status" value="1"/>
</dbReference>
<dbReference type="GO" id="GO:0004540">
    <property type="term" value="F:RNA nuclease activity"/>
    <property type="evidence" value="ECO:0007669"/>
    <property type="project" value="UniProtKB-ARBA"/>
</dbReference>
<dbReference type="GO" id="GO:0005634">
    <property type="term" value="C:nucleus"/>
    <property type="evidence" value="ECO:0007669"/>
    <property type="project" value="TreeGrafter"/>
</dbReference>
<dbReference type="InterPro" id="IPR002716">
    <property type="entry name" value="PIN_dom"/>
</dbReference>
<dbReference type="SUPFAM" id="SSF88723">
    <property type="entry name" value="PIN domain-like"/>
    <property type="match status" value="1"/>
</dbReference>
<dbReference type="VEuPathDB" id="FungiDB:TAPDE_002682"/>
<accession>R4XAT2</accession>
<dbReference type="PANTHER" id="PTHR16161:SF0">
    <property type="entry name" value="TRANSCRIPTIONAL PROTEIN SWT1"/>
    <property type="match status" value="1"/>
</dbReference>
<keyword evidence="4" id="KW-1185">Reference proteome</keyword>
<dbReference type="Pfam" id="PF13638">
    <property type="entry name" value="PIN_4"/>
    <property type="match status" value="1"/>
</dbReference>
<dbReference type="eggNOG" id="KOG4689">
    <property type="taxonomic scope" value="Eukaryota"/>
</dbReference>
<dbReference type="Proteomes" id="UP000013776">
    <property type="component" value="Unassembled WGS sequence"/>
</dbReference>
<evidence type="ECO:0000313" key="4">
    <source>
        <dbReference type="Proteomes" id="UP000013776"/>
    </source>
</evidence>
<dbReference type="Gene3D" id="3.40.50.1010">
    <property type="entry name" value="5'-nuclease"/>
    <property type="match status" value="1"/>
</dbReference>
<name>R4XAT2_TAPDE</name>
<dbReference type="AlphaFoldDB" id="R4XAT2"/>
<dbReference type="SMART" id="SM00670">
    <property type="entry name" value="PINc"/>
    <property type="match status" value="1"/>
</dbReference>
<dbReference type="InterPro" id="IPR052626">
    <property type="entry name" value="SWT1_Regulator"/>
</dbReference>
<feature type="region of interest" description="Disordered" evidence="1">
    <location>
        <begin position="316"/>
        <end position="383"/>
    </location>
</feature>